<dbReference type="Gene3D" id="1.50.10.100">
    <property type="entry name" value="Chondroitin AC/alginate lyase"/>
    <property type="match status" value="1"/>
</dbReference>
<dbReference type="InterPro" id="IPR008929">
    <property type="entry name" value="Chondroitin_lyas"/>
</dbReference>
<feature type="domain" description="Alginate lyase" evidence="5">
    <location>
        <begin position="90"/>
        <end position="280"/>
    </location>
</feature>
<keyword evidence="2" id="KW-0732">Signal</keyword>
<dbReference type="Proteomes" id="UP001634747">
    <property type="component" value="Unassembled WGS sequence"/>
</dbReference>
<evidence type="ECO:0000256" key="2">
    <source>
        <dbReference type="ARBA" id="ARBA00022729"/>
    </source>
</evidence>
<dbReference type="SUPFAM" id="SSF48230">
    <property type="entry name" value="Chondroitin AC/alginate lyase"/>
    <property type="match status" value="1"/>
</dbReference>
<keyword evidence="4" id="KW-0456">Lyase</keyword>
<keyword evidence="8" id="KW-1185">Reference proteome</keyword>
<reference evidence="7 8" key="1">
    <citation type="submission" date="2024-12" db="EMBL/GenBank/DDBJ databases">
        <authorList>
            <person name="Lee Y."/>
        </authorList>
    </citation>
    <scope>NUCLEOTIDE SEQUENCE [LARGE SCALE GENOMIC DNA]</scope>
    <source>
        <strain evidence="7 8">03SUJ4</strain>
    </source>
</reference>
<protein>
    <submittedName>
        <fullName evidence="7">Heparinase II/III family protein</fullName>
    </submittedName>
</protein>
<dbReference type="EMBL" id="JBJYXY010000001">
    <property type="protein sequence ID" value="MFN2976192.1"/>
    <property type="molecule type" value="Genomic_DNA"/>
</dbReference>
<organism evidence="7 8">
    <name type="scientific">Terriglobus aquaticus</name>
    <dbReference type="NCBI Taxonomy" id="940139"/>
    <lineage>
        <taxon>Bacteria</taxon>
        <taxon>Pseudomonadati</taxon>
        <taxon>Acidobacteriota</taxon>
        <taxon>Terriglobia</taxon>
        <taxon>Terriglobales</taxon>
        <taxon>Acidobacteriaceae</taxon>
        <taxon>Terriglobus</taxon>
    </lineage>
</organism>
<dbReference type="InterPro" id="IPR012480">
    <property type="entry name" value="Hepar_II_III_C"/>
</dbReference>
<dbReference type="PANTHER" id="PTHR39210:SF1">
    <property type="entry name" value="HEPARIN-SULFATE LYASE"/>
    <property type="match status" value="1"/>
</dbReference>
<gene>
    <name evidence="7" type="ORF">ACK2TP_10500</name>
</gene>
<comment type="caution">
    <text evidence="7">The sequence shown here is derived from an EMBL/GenBank/DDBJ whole genome shotgun (WGS) entry which is preliminary data.</text>
</comment>
<evidence type="ECO:0000313" key="7">
    <source>
        <dbReference type="EMBL" id="MFN2976192.1"/>
    </source>
</evidence>
<dbReference type="PANTHER" id="PTHR39210">
    <property type="entry name" value="HEPARIN-SULFATE LYASE"/>
    <property type="match status" value="1"/>
</dbReference>
<dbReference type="Pfam" id="PF05426">
    <property type="entry name" value="Alginate_lyase"/>
    <property type="match status" value="1"/>
</dbReference>
<accession>A0ABW9KM87</accession>
<evidence type="ECO:0000313" key="8">
    <source>
        <dbReference type="Proteomes" id="UP001634747"/>
    </source>
</evidence>
<evidence type="ECO:0000259" key="5">
    <source>
        <dbReference type="Pfam" id="PF05426"/>
    </source>
</evidence>
<name>A0ABW9KM87_9BACT</name>
<comment type="subcellular location">
    <subcellularLocation>
        <location evidence="1">Periplasm</location>
    </subcellularLocation>
</comment>
<evidence type="ECO:0000256" key="3">
    <source>
        <dbReference type="ARBA" id="ARBA00022764"/>
    </source>
</evidence>
<sequence length="645" mass="70201">MQVLAKRQPWAAEQRDLILKQAAEYPAAYEQEFGLTTPEIPPEGGQWLHYYACPQTGTKLVFHPPADHVCPDDGKVFQGYPYDQVVYMLRADALGRAALSSGLAYRLAGDRVAAKHAAEILLGYADRYATYPLHDNNGKQSDFGARVYSQTLDESIWLIDITWAYDLVRGAGVMNAEERQHVENDLLRASAAVVGRANGPTDNINSWINAAVAAVGFELNDHALIQQAIDGPRGFRFQMKAFVVDGFWDEGAWGYQFYAMRALTRTAQMAKQAGIDLWKQEPALVALYGSPLGVSFPDGELPAFNDTTQNSVYAYSNLYEVAFSATGDPVFAAVAAKGERKSREALLFGAETLPTAKLPAAKSQVFPDAGYATLRAPGITDVMKFGPHGGGHGHFDKLNQILFADGAIQGVDPGTQLYGVPTHKTWDKQTVAHNTLVVDGRSQRQATGKLLQWQSTPQFTVAVADAGAAYKQAKLTRALLMTPEYLLDMEDARAQDGAVHTFDSVVHNFGTERLSVPTAPGNAPGTQDGYELLTQNLEAHPSGPFTATFTREDGTSLRVLVPALPALQAVYTGMAPGPDLRKPQPYLLMRQQGSAARFAALYAPSSTGAAIDTVVVNGDTITVHSPTWTDTIRWSDRVTYERKAR</sequence>
<dbReference type="InterPro" id="IPR008397">
    <property type="entry name" value="Alginate_lyase_dom"/>
</dbReference>
<evidence type="ECO:0000256" key="1">
    <source>
        <dbReference type="ARBA" id="ARBA00004418"/>
    </source>
</evidence>
<proteinExistence type="predicted"/>
<keyword evidence="3" id="KW-0574">Periplasm</keyword>
<dbReference type="RefSeq" id="WP_263412320.1">
    <property type="nucleotide sequence ID" value="NZ_BAABBH010000001.1"/>
</dbReference>
<dbReference type="Pfam" id="PF07940">
    <property type="entry name" value="Hepar_II_III_C"/>
    <property type="match status" value="1"/>
</dbReference>
<dbReference type="Gene3D" id="2.70.98.70">
    <property type="match status" value="1"/>
</dbReference>
<feature type="domain" description="Heparinase II/III-like C-terminal" evidence="6">
    <location>
        <begin position="361"/>
        <end position="486"/>
    </location>
</feature>
<evidence type="ECO:0000256" key="4">
    <source>
        <dbReference type="ARBA" id="ARBA00023239"/>
    </source>
</evidence>
<evidence type="ECO:0000259" key="6">
    <source>
        <dbReference type="Pfam" id="PF07940"/>
    </source>
</evidence>